<dbReference type="InterPro" id="IPR005063">
    <property type="entry name" value="Transposase_27"/>
</dbReference>
<sequence>MNRLSPHKQAAIIHDLVEGGSLRSAERKHQVSFNTVMKLFEDAGDMAIAYFDGLKDLECARIQADEMHTFVGTRDRFDRLTGEVASGLGTVWVYVAVDADTKMIVDFLPGTREVYDATRFMKSIASKLRRDSFGRFAVRPTIVTDGLPACKEATAIAFGTDADVGMMIKKYSDVGKKGQKLSRERYIGADRVTLIGSPKYEDIHTSYIERTNLNLRMDIKRLGRKSNAFSKKLLNLKRHLALWALYFNFCRVHKALRMPPAMAAGLSDHIWEVDEIVQRTSEFLAERLRNQVANDDPAEEVSSDAIPTHWVYRSTLHYLAKVHAADCYHCKHGEGQRRGNQKAGEWLPFYSQESAMVAAAALEPDRHAVCNVCIGSYRNAGGYRGPRR</sequence>
<dbReference type="GO" id="GO:0003677">
    <property type="term" value="F:DNA binding"/>
    <property type="evidence" value="ECO:0007669"/>
    <property type="project" value="InterPro"/>
</dbReference>
<evidence type="ECO:0008006" key="3">
    <source>
        <dbReference type="Google" id="ProtNLM"/>
    </source>
</evidence>
<evidence type="ECO:0000313" key="1">
    <source>
        <dbReference type="EMBL" id="MCF2514545.1"/>
    </source>
</evidence>
<name>A0A9X1QJH5_9SPHN</name>
<accession>A0A9X1QJH5</accession>
<dbReference type="GO" id="GO:0004803">
    <property type="term" value="F:transposase activity"/>
    <property type="evidence" value="ECO:0007669"/>
    <property type="project" value="InterPro"/>
</dbReference>
<comment type="caution">
    <text evidence="1">The sequence shown here is derived from an EMBL/GenBank/DDBJ whole genome shotgun (WGS) entry which is preliminary data.</text>
</comment>
<dbReference type="EMBL" id="JAKFGM010000001">
    <property type="protein sequence ID" value="MCF2514545.1"/>
    <property type="molecule type" value="Genomic_DNA"/>
</dbReference>
<organism evidence="1 2">
    <name type="scientific">Sphingomonas cremea</name>
    <dbReference type="NCBI Taxonomy" id="2904799"/>
    <lineage>
        <taxon>Bacteria</taxon>
        <taxon>Pseudomonadati</taxon>
        <taxon>Pseudomonadota</taxon>
        <taxon>Alphaproteobacteria</taxon>
        <taxon>Sphingomonadales</taxon>
        <taxon>Sphingomonadaceae</taxon>
        <taxon>Sphingomonas</taxon>
    </lineage>
</organism>
<evidence type="ECO:0000313" key="2">
    <source>
        <dbReference type="Proteomes" id="UP001139410"/>
    </source>
</evidence>
<proteinExistence type="predicted"/>
<keyword evidence="2" id="KW-1185">Reference proteome</keyword>
<dbReference type="Proteomes" id="UP001139410">
    <property type="component" value="Unassembled WGS sequence"/>
</dbReference>
<dbReference type="GO" id="GO:0006313">
    <property type="term" value="P:DNA transposition"/>
    <property type="evidence" value="ECO:0007669"/>
    <property type="project" value="InterPro"/>
</dbReference>
<protein>
    <recommendedName>
        <fullName evidence="3">Transposase</fullName>
    </recommendedName>
</protein>
<reference evidence="1" key="1">
    <citation type="submission" date="2022-01" db="EMBL/GenBank/DDBJ databases">
        <authorList>
            <person name="Jo J.-H."/>
            <person name="Im W.-T."/>
        </authorList>
    </citation>
    <scope>NUCLEOTIDE SEQUENCE</scope>
    <source>
        <strain evidence="1">G124</strain>
    </source>
</reference>
<dbReference type="AlphaFoldDB" id="A0A9X1QJH5"/>
<dbReference type="RefSeq" id="WP_235067004.1">
    <property type="nucleotide sequence ID" value="NZ_JAKFGM010000001.1"/>
</dbReference>
<dbReference type="Pfam" id="PF03400">
    <property type="entry name" value="DDE_Tnp_IS1"/>
    <property type="match status" value="1"/>
</dbReference>
<gene>
    <name evidence="1" type="ORF">LVY65_05625</name>
</gene>